<accession>A0A2U1L553</accession>
<proteinExistence type="predicted"/>
<feature type="region of interest" description="Disordered" evidence="1">
    <location>
        <begin position="76"/>
        <end position="172"/>
    </location>
</feature>
<evidence type="ECO:0000256" key="1">
    <source>
        <dbReference type="SAM" id="MobiDB-lite"/>
    </source>
</evidence>
<dbReference type="GO" id="GO:0004386">
    <property type="term" value="F:helicase activity"/>
    <property type="evidence" value="ECO:0007669"/>
    <property type="project" value="UniProtKB-KW"/>
</dbReference>
<feature type="compositionally biased region" description="Polar residues" evidence="1">
    <location>
        <begin position="89"/>
        <end position="114"/>
    </location>
</feature>
<keyword evidence="2" id="KW-0378">Hydrolase</keyword>
<dbReference type="Proteomes" id="UP000245207">
    <property type="component" value="Unassembled WGS sequence"/>
</dbReference>
<protein>
    <submittedName>
        <fullName evidence="2">Helitron helicase-like domain-containing protein</fullName>
    </submittedName>
</protein>
<dbReference type="PANTHER" id="PTHR45786:SF74">
    <property type="entry name" value="ATP-DEPENDENT DNA HELICASE"/>
    <property type="match status" value="1"/>
</dbReference>
<feature type="compositionally biased region" description="Polar residues" evidence="1">
    <location>
        <begin position="204"/>
        <end position="213"/>
    </location>
</feature>
<organism evidence="2 3">
    <name type="scientific">Artemisia annua</name>
    <name type="common">Sweet wormwood</name>
    <dbReference type="NCBI Taxonomy" id="35608"/>
    <lineage>
        <taxon>Eukaryota</taxon>
        <taxon>Viridiplantae</taxon>
        <taxon>Streptophyta</taxon>
        <taxon>Embryophyta</taxon>
        <taxon>Tracheophyta</taxon>
        <taxon>Spermatophyta</taxon>
        <taxon>Magnoliopsida</taxon>
        <taxon>eudicotyledons</taxon>
        <taxon>Gunneridae</taxon>
        <taxon>Pentapetalae</taxon>
        <taxon>asterids</taxon>
        <taxon>campanulids</taxon>
        <taxon>Asterales</taxon>
        <taxon>Asteraceae</taxon>
        <taxon>Asteroideae</taxon>
        <taxon>Anthemideae</taxon>
        <taxon>Artemisiinae</taxon>
        <taxon>Artemisia</taxon>
    </lineage>
</organism>
<reference evidence="2 3" key="1">
    <citation type="journal article" date="2018" name="Mol. Plant">
        <title>The genome of Artemisia annua provides insight into the evolution of Asteraceae family and artemisinin biosynthesis.</title>
        <authorList>
            <person name="Shen Q."/>
            <person name="Zhang L."/>
            <person name="Liao Z."/>
            <person name="Wang S."/>
            <person name="Yan T."/>
            <person name="Shi P."/>
            <person name="Liu M."/>
            <person name="Fu X."/>
            <person name="Pan Q."/>
            <person name="Wang Y."/>
            <person name="Lv Z."/>
            <person name="Lu X."/>
            <person name="Zhang F."/>
            <person name="Jiang W."/>
            <person name="Ma Y."/>
            <person name="Chen M."/>
            <person name="Hao X."/>
            <person name="Li L."/>
            <person name="Tang Y."/>
            <person name="Lv G."/>
            <person name="Zhou Y."/>
            <person name="Sun X."/>
            <person name="Brodelius P.E."/>
            <person name="Rose J.K.C."/>
            <person name="Tang K."/>
        </authorList>
    </citation>
    <scope>NUCLEOTIDE SEQUENCE [LARGE SCALE GENOMIC DNA]</scope>
    <source>
        <strain evidence="3">cv. Huhao1</strain>
        <tissue evidence="2">Leaf</tissue>
    </source>
</reference>
<feature type="region of interest" description="Disordered" evidence="1">
    <location>
        <begin position="229"/>
        <end position="277"/>
    </location>
</feature>
<feature type="compositionally biased region" description="Basic and acidic residues" evidence="1">
    <location>
        <begin position="158"/>
        <end position="170"/>
    </location>
</feature>
<sequence length="447" mass="50233">MTPLQPENFVYVMLLLPTKHRYRCLLFFSGQRLKRSNVAGAFGEFLLHYSSNADKQYDFVFMSCKIRHAVNGHLKNAGKVSHKRRKSTQDAANSSNTNQMNESCLSPSGSQIMSPNILHDHSQQPSSHGTKCKAPANVTTRYVRQRLSRSGSHSSLADGRHDHNGIDKDSNSLLPITQEIPTLSQASAHTPTGLQHSGHRSDFHQSQGASDNDVNLGLDVATTDVTQSLHINNKRKAPANVTARTVQQRLSTNNSQSTSFEHSAGQSDFHQSEDQSPVYEDLGDCNERCRYCKAAFWHGECLKGHRDTRYNLCCGGGKVFRTARDKCAENDIPEFKVRLYNGNGARGYELPTSQAIGAIVFDSGPTTESDYDIIIEYRDGPAKRINKLHQSYMSLQFPLIFIYGQPGYHIKLMARSADPNERMRRVSMNAFYTYQLHPRHDSYNLLF</sequence>
<dbReference type="PANTHER" id="PTHR45786">
    <property type="entry name" value="DNA BINDING PROTEIN-LIKE"/>
    <property type="match status" value="1"/>
</dbReference>
<keyword evidence="2" id="KW-0547">Nucleotide-binding</keyword>
<feature type="compositionally biased region" description="Polar residues" evidence="1">
    <location>
        <begin position="137"/>
        <end position="155"/>
    </location>
</feature>
<feature type="compositionally biased region" description="Polar residues" evidence="1">
    <location>
        <begin position="242"/>
        <end position="269"/>
    </location>
</feature>
<name>A0A2U1L553_ARTAN</name>
<keyword evidence="3" id="KW-1185">Reference proteome</keyword>
<keyword evidence="2" id="KW-0347">Helicase</keyword>
<feature type="region of interest" description="Disordered" evidence="1">
    <location>
        <begin position="186"/>
        <end position="215"/>
    </location>
</feature>
<evidence type="ECO:0000313" key="2">
    <source>
        <dbReference type="EMBL" id="PWA44131.1"/>
    </source>
</evidence>
<dbReference type="AlphaFoldDB" id="A0A2U1L553"/>
<dbReference type="OrthoDB" id="2272314at2759"/>
<keyword evidence="2" id="KW-0067">ATP-binding</keyword>
<evidence type="ECO:0000313" key="3">
    <source>
        <dbReference type="Proteomes" id="UP000245207"/>
    </source>
</evidence>
<gene>
    <name evidence="2" type="ORF">CTI12_AA529130</name>
</gene>
<dbReference type="EMBL" id="PKPP01011441">
    <property type="protein sequence ID" value="PWA44131.1"/>
    <property type="molecule type" value="Genomic_DNA"/>
</dbReference>
<feature type="compositionally biased region" description="Polar residues" evidence="1">
    <location>
        <begin position="186"/>
        <end position="195"/>
    </location>
</feature>
<comment type="caution">
    <text evidence="2">The sequence shown here is derived from an EMBL/GenBank/DDBJ whole genome shotgun (WGS) entry which is preliminary data.</text>
</comment>